<reference evidence="1 2" key="1">
    <citation type="journal article" date="2018" name="Front. Plant Sci.">
        <title>Red Clover (Trifolium pratense) and Zigzag Clover (T. medium) - A Picture of Genomic Similarities and Differences.</title>
        <authorList>
            <person name="Dluhosova J."/>
            <person name="Istvanek J."/>
            <person name="Nedelnik J."/>
            <person name="Repkova J."/>
        </authorList>
    </citation>
    <scope>NUCLEOTIDE SEQUENCE [LARGE SCALE GENOMIC DNA]</scope>
    <source>
        <strain evidence="2">cv. 10/8</strain>
        <tissue evidence="1">Leaf</tissue>
    </source>
</reference>
<dbReference type="Proteomes" id="UP000265520">
    <property type="component" value="Unassembled WGS sequence"/>
</dbReference>
<protein>
    <submittedName>
        <fullName evidence="1">Uncharacterized protein</fullName>
    </submittedName>
</protein>
<dbReference type="AlphaFoldDB" id="A0A392UAC1"/>
<dbReference type="EMBL" id="LXQA010754790">
    <property type="protein sequence ID" value="MCI69380.1"/>
    <property type="molecule type" value="Genomic_DNA"/>
</dbReference>
<feature type="non-terminal residue" evidence="1">
    <location>
        <position position="45"/>
    </location>
</feature>
<organism evidence="1 2">
    <name type="scientific">Trifolium medium</name>
    <dbReference type="NCBI Taxonomy" id="97028"/>
    <lineage>
        <taxon>Eukaryota</taxon>
        <taxon>Viridiplantae</taxon>
        <taxon>Streptophyta</taxon>
        <taxon>Embryophyta</taxon>
        <taxon>Tracheophyta</taxon>
        <taxon>Spermatophyta</taxon>
        <taxon>Magnoliopsida</taxon>
        <taxon>eudicotyledons</taxon>
        <taxon>Gunneridae</taxon>
        <taxon>Pentapetalae</taxon>
        <taxon>rosids</taxon>
        <taxon>fabids</taxon>
        <taxon>Fabales</taxon>
        <taxon>Fabaceae</taxon>
        <taxon>Papilionoideae</taxon>
        <taxon>50 kb inversion clade</taxon>
        <taxon>NPAAA clade</taxon>
        <taxon>Hologalegina</taxon>
        <taxon>IRL clade</taxon>
        <taxon>Trifolieae</taxon>
        <taxon>Trifolium</taxon>
    </lineage>
</organism>
<evidence type="ECO:0000313" key="2">
    <source>
        <dbReference type="Proteomes" id="UP000265520"/>
    </source>
</evidence>
<keyword evidence="2" id="KW-1185">Reference proteome</keyword>
<comment type="caution">
    <text evidence="1">The sequence shown here is derived from an EMBL/GenBank/DDBJ whole genome shotgun (WGS) entry which is preliminary data.</text>
</comment>
<sequence>MEGIPEDAMLKELLSKRGVEDLELWNKVKKAWGQANKKVMGKKNC</sequence>
<accession>A0A392UAC1</accession>
<name>A0A392UAC1_9FABA</name>
<evidence type="ECO:0000313" key="1">
    <source>
        <dbReference type="EMBL" id="MCI69380.1"/>
    </source>
</evidence>
<proteinExistence type="predicted"/>